<accession>A0A8S5NP91</accession>
<evidence type="ECO:0000256" key="1">
    <source>
        <dbReference type="SAM" id="Coils"/>
    </source>
</evidence>
<organism evidence="2">
    <name type="scientific">Siphoviridae sp. ctSP74</name>
    <dbReference type="NCBI Taxonomy" id="2826343"/>
    <lineage>
        <taxon>Viruses</taxon>
        <taxon>Duplodnaviria</taxon>
        <taxon>Heunggongvirae</taxon>
        <taxon>Uroviricota</taxon>
        <taxon>Caudoviricetes</taxon>
    </lineage>
</organism>
<evidence type="ECO:0000313" key="2">
    <source>
        <dbReference type="EMBL" id="DAD96629.1"/>
    </source>
</evidence>
<sequence>MTNEELEQEVKRLEEQITNLRIKLLESKADKKPYEVKVPDDIRNYYYADEIGEIYVVGNIISIDAYKEIYQRGITFETEREVKQYERECILLFKLHKWAEEHNEGWTPDWSNFNERKCYITCKKEQGEFDVNFCRTFRHFVKLPYFKSEEIAEQFIEEFGDEIKEVLC</sequence>
<proteinExistence type="predicted"/>
<feature type="coiled-coil region" evidence="1">
    <location>
        <begin position="3"/>
        <end position="30"/>
    </location>
</feature>
<name>A0A8S5NP91_9CAUD</name>
<protein>
    <submittedName>
        <fullName evidence="2">Uncharacterized protein</fullName>
    </submittedName>
</protein>
<keyword evidence="1" id="KW-0175">Coiled coil</keyword>
<reference evidence="2" key="1">
    <citation type="journal article" date="2021" name="Proc. Natl. Acad. Sci. U.S.A.">
        <title>A Catalog of Tens of Thousands of Viruses from Human Metagenomes Reveals Hidden Associations with Chronic Diseases.</title>
        <authorList>
            <person name="Tisza M.J."/>
            <person name="Buck C.B."/>
        </authorList>
    </citation>
    <scope>NUCLEOTIDE SEQUENCE</scope>
    <source>
        <strain evidence="2">CtSP74</strain>
    </source>
</reference>
<dbReference type="EMBL" id="BK015221">
    <property type="protein sequence ID" value="DAD96629.1"/>
    <property type="molecule type" value="Genomic_DNA"/>
</dbReference>